<evidence type="ECO:0000313" key="2">
    <source>
        <dbReference type="EMBL" id="KMW56903.1"/>
    </source>
</evidence>
<reference evidence="2 3" key="1">
    <citation type="submission" date="2015-06" db="EMBL/GenBank/DDBJ databases">
        <title>Draft genome sequence of an Alphaproteobacteria species associated to the Mediterranean sponge Oscarella lobularis.</title>
        <authorList>
            <person name="Jourda C."/>
            <person name="Santini S."/>
            <person name="Claverie J.-M."/>
        </authorList>
    </citation>
    <scope>NUCLEOTIDE SEQUENCE [LARGE SCALE GENOMIC DNA]</scope>
    <source>
        <strain evidence="2">IGS</strain>
    </source>
</reference>
<feature type="transmembrane region" description="Helical" evidence="1">
    <location>
        <begin position="37"/>
        <end position="53"/>
    </location>
</feature>
<feature type="transmembrane region" description="Helical" evidence="1">
    <location>
        <begin position="109"/>
        <end position="127"/>
    </location>
</feature>
<organism evidence="2 3">
    <name type="scientific">Candidatus Rhodobacter oscarellae</name>
    <dbReference type="NCBI Taxonomy" id="1675527"/>
    <lineage>
        <taxon>Bacteria</taxon>
        <taxon>Pseudomonadati</taxon>
        <taxon>Pseudomonadota</taxon>
        <taxon>Alphaproteobacteria</taxon>
        <taxon>Rhodobacterales</taxon>
        <taxon>Rhodobacter group</taxon>
        <taxon>Rhodobacter</taxon>
    </lineage>
</organism>
<keyword evidence="3" id="KW-1185">Reference proteome</keyword>
<feature type="transmembrane region" description="Helical" evidence="1">
    <location>
        <begin position="133"/>
        <end position="153"/>
    </location>
</feature>
<dbReference type="EMBL" id="LFTY01000002">
    <property type="protein sequence ID" value="KMW56903.1"/>
    <property type="molecule type" value="Genomic_DNA"/>
</dbReference>
<evidence type="ECO:0000256" key="1">
    <source>
        <dbReference type="SAM" id="Phobius"/>
    </source>
</evidence>
<keyword evidence="1" id="KW-0472">Membrane</keyword>
<keyword evidence="1" id="KW-0812">Transmembrane</keyword>
<dbReference type="Proteomes" id="UP000037178">
    <property type="component" value="Unassembled WGS sequence"/>
</dbReference>
<comment type="caution">
    <text evidence="2">The sequence shown here is derived from an EMBL/GenBank/DDBJ whole genome shotgun (WGS) entry which is preliminary data.</text>
</comment>
<gene>
    <name evidence="2" type="ORF">AIOL_001860</name>
</gene>
<feature type="transmembrane region" description="Helical" evidence="1">
    <location>
        <begin position="73"/>
        <end position="97"/>
    </location>
</feature>
<feature type="transmembrane region" description="Helical" evidence="1">
    <location>
        <begin position="6"/>
        <end position="25"/>
    </location>
</feature>
<sequence length="1168" mass="132304">MAAFAEYLFAVFAFVIWWFVVSLAFRMSLGHQRLPRVVIGAMAFLLISIWFHVDNVPPIEVSNFVESLFGNLGASIDAAISWIGSVFGVNWATNLAVTFKNAWANFDDMISNPLSVGAGVGGLAFFANLVLVAAYVVVRLFLVGAIQLVAVFWRMATASDEQEDEEDPAASKDSFEAEGIIWWFDTRSVKTATLYFYRISVGILGVCLATYAWDHITSIPLSFRGQGIRDDILHIYWAGLIIFTGELTNAVRQKGRFDRFVERFQKAAETEEDDSLAQLFADYKTSHGHSDWLFSKEFVPDPDLPEYNAQEAHGRQAAAAGLGAFSVGKKLYRLKEGTLTDSDFDFLAKLVKVTKDYGGTVLILCPQSQHDDQRPVEDELYYPDDVGRQLISNISGSMGGTVFAVTQNVRFMGDGTAATDIEYNVIVGSEFELADAISGPQDSVYEALRRIRCIIFVEFQRLDSGVISLQIQRLRRLTDEREVSVYCQSDGRQGLLETLRNLFQVNDVDAFNPYSSTGPAQTRRFWLLWRHSSGLMARVTKFAGLTKEQNPLSETLPLLLLNTFAQRFQAAIYDPSGRIRLSDWRHRWFSVLQGRAKRNYRKLAGMVQRAQPFSLFRGKAVGQVVFQEDFSNIFDAIQRYKNFEHSGDTMIHIVSSWYPMRDFLFHKLQSENREKSYDLTANEDLKPIQPRPRHGVKQVAIELYDALSRGGVAERRIHNILYRETSDLTPSLLKKLGATSSQRGLEFLFLRVLGLDLKVKRDLDPDDRKSSIALDHAEPPKNFYLARVNWEAEGDHRRPIANIYTGDYGLTYAKNTYLSFGRGTFQVKSVKSIEEPFQVETEILVRDEDPRAEGYYARPLVKFCRNYIILNEHQRFVGTDYAEDVKKYPAILIEKGDQRRPSPGQTARRLVHLSFQRETFGRYGHEHNVPFGEAQHIDYSAMGGNDDWQGTPTGVKISRIHQPCLVLSTVNLSNQKDTKAPEIRKKVAFTLAATLNDMIASLFPKEAHRIAVISPQAKPKFPKMRRADVSSGIRHDEDLDAYVDLTYPHFSEPDEEPDEQIGIPLDWSQKYGDLFGDGFIGEQTSIDPDQIQANSKSDRIDLLVFEDASLDLGVVRAMEHTWPTIERIWIEYLAWLAEIPNAENPYAFGTAGVASQFEFEAALDWMRA</sequence>
<evidence type="ECO:0000313" key="3">
    <source>
        <dbReference type="Proteomes" id="UP000037178"/>
    </source>
</evidence>
<protein>
    <submittedName>
        <fullName evidence="2">Uncharacterized protein</fullName>
    </submittedName>
</protein>
<dbReference type="STRING" id="1675527.AIOL_001860"/>
<dbReference type="PATRIC" id="fig|1675527.3.peg.1956"/>
<accession>A0A0J9GTQ6</accession>
<name>A0A0J9GTQ6_9RHOB</name>
<keyword evidence="1" id="KW-1133">Transmembrane helix</keyword>
<dbReference type="AlphaFoldDB" id="A0A0J9GTQ6"/>
<feature type="transmembrane region" description="Helical" evidence="1">
    <location>
        <begin position="195"/>
        <end position="213"/>
    </location>
</feature>
<proteinExistence type="predicted"/>